<reference evidence="2" key="1">
    <citation type="submission" date="2007-03" db="EMBL/GenBank/DDBJ databases">
        <authorList>
            <person name="Paulsen I."/>
        </authorList>
    </citation>
    <scope>NUCLEOTIDE SEQUENCE</scope>
    <source>
        <strain evidence="2">VEG</strain>
    </source>
</reference>
<keyword evidence="3" id="KW-1185">Reference proteome</keyword>
<dbReference type="VEuPathDB" id="ToxoDB:TGVEG_207460A"/>
<organism evidence="2 3">
    <name type="scientific">Toxoplasma gondii (strain ATCC 50861 / VEG)</name>
    <dbReference type="NCBI Taxonomy" id="432359"/>
    <lineage>
        <taxon>Eukaryota</taxon>
        <taxon>Sar</taxon>
        <taxon>Alveolata</taxon>
        <taxon>Apicomplexa</taxon>
        <taxon>Conoidasida</taxon>
        <taxon>Coccidia</taxon>
        <taxon>Eucoccidiorida</taxon>
        <taxon>Eimeriorina</taxon>
        <taxon>Sarcocystidae</taxon>
        <taxon>Toxoplasma</taxon>
    </lineage>
</organism>
<sequence>MGCTASSTASAGGESQLRMTNAGGSL</sequence>
<gene>
    <name evidence="2" type="ORF">TGVEG_207460A</name>
</gene>
<feature type="non-terminal residue" evidence="2">
    <location>
        <position position="26"/>
    </location>
</feature>
<feature type="compositionally biased region" description="Low complexity" evidence="1">
    <location>
        <begin position="1"/>
        <end position="13"/>
    </location>
</feature>
<accession>A0A125YHQ7</accession>
<name>A0A125YHQ7_TOXGV</name>
<feature type="region of interest" description="Disordered" evidence="1">
    <location>
        <begin position="1"/>
        <end position="26"/>
    </location>
</feature>
<evidence type="ECO:0000256" key="1">
    <source>
        <dbReference type="SAM" id="MobiDB-lite"/>
    </source>
</evidence>
<dbReference type="EMBL" id="AAYL02000305">
    <property type="protein sequence ID" value="ESS29400.1"/>
    <property type="molecule type" value="Genomic_DNA"/>
</dbReference>
<proteinExistence type="predicted"/>
<evidence type="ECO:0000313" key="3">
    <source>
        <dbReference type="Proteomes" id="UP000002226"/>
    </source>
</evidence>
<dbReference type="AlphaFoldDB" id="A0A125YHQ7"/>
<evidence type="ECO:0000313" key="2">
    <source>
        <dbReference type="EMBL" id="ESS29400.1"/>
    </source>
</evidence>
<feature type="compositionally biased region" description="Polar residues" evidence="1">
    <location>
        <begin position="17"/>
        <end position="26"/>
    </location>
</feature>
<comment type="caution">
    <text evidence="2">The sequence shown here is derived from an EMBL/GenBank/DDBJ whole genome shotgun (WGS) entry which is preliminary data.</text>
</comment>
<protein>
    <submittedName>
        <fullName evidence="2">Rab5B protein</fullName>
    </submittedName>
</protein>
<dbReference type="Proteomes" id="UP000002226">
    <property type="component" value="Unassembled WGS sequence"/>
</dbReference>